<name>A0A2R8BNT0_9RHOB</name>
<evidence type="ECO:0000313" key="1">
    <source>
        <dbReference type="EMBL" id="SPH25108.1"/>
    </source>
</evidence>
<evidence type="ECO:0008006" key="3">
    <source>
        <dbReference type="Google" id="ProtNLM"/>
    </source>
</evidence>
<dbReference type="Pfam" id="PF14384">
    <property type="entry name" value="BrnA_antitoxin"/>
    <property type="match status" value="1"/>
</dbReference>
<organism evidence="1 2">
    <name type="scientific">Albidovulum aquaemixtae</name>
    <dbReference type="NCBI Taxonomy" id="1542388"/>
    <lineage>
        <taxon>Bacteria</taxon>
        <taxon>Pseudomonadati</taxon>
        <taxon>Pseudomonadota</taxon>
        <taxon>Alphaproteobacteria</taxon>
        <taxon>Rhodobacterales</taxon>
        <taxon>Paracoccaceae</taxon>
        <taxon>Albidovulum</taxon>
    </lineage>
</organism>
<dbReference type="AlphaFoldDB" id="A0A2R8BNT0"/>
<proteinExistence type="predicted"/>
<accession>A0A2R8BNT0</accession>
<dbReference type="Proteomes" id="UP000244924">
    <property type="component" value="Unassembled WGS sequence"/>
</dbReference>
<protein>
    <recommendedName>
        <fullName evidence="3">BrnA antitoxin of type II toxin-antitoxin system</fullName>
    </recommendedName>
</protein>
<dbReference type="EMBL" id="OMOQ01000009">
    <property type="protein sequence ID" value="SPH25108.1"/>
    <property type="molecule type" value="Genomic_DNA"/>
</dbReference>
<reference evidence="1 2" key="1">
    <citation type="submission" date="2018-03" db="EMBL/GenBank/DDBJ databases">
        <authorList>
            <person name="Keele B.F."/>
        </authorList>
    </citation>
    <scope>NUCLEOTIDE SEQUENCE [LARGE SCALE GENOMIC DNA]</scope>
    <source>
        <strain evidence="1 2">CECT 8626</strain>
    </source>
</reference>
<dbReference type="RefSeq" id="WP_181366581.1">
    <property type="nucleotide sequence ID" value="NZ_OMOQ01000009.1"/>
</dbReference>
<gene>
    <name evidence="1" type="ORF">DEA8626_04145</name>
</gene>
<sequence length="155" mass="17727">MTNRPAPPARFTQTRSARMARARLARHLQGFDDDMKLWWRVQALVPEAWATVEEDIDCEEEKVKVTLRLDASVAKLFRAMGKGYQARINHILATYARMRMGEIDRQARNMQEVMADYGVVQSDEARQTYLAVRDVADLFDAETRAMMDAAFGVKG</sequence>
<dbReference type="InterPro" id="IPR025528">
    <property type="entry name" value="BrnA_antitoxin"/>
</dbReference>
<keyword evidence="2" id="KW-1185">Reference proteome</keyword>
<evidence type="ECO:0000313" key="2">
    <source>
        <dbReference type="Proteomes" id="UP000244924"/>
    </source>
</evidence>